<gene>
    <name evidence="1" type="ORF">OCBIM_22039058mg</name>
</gene>
<protein>
    <submittedName>
        <fullName evidence="1">Uncharacterized protein</fullName>
    </submittedName>
</protein>
<evidence type="ECO:0000313" key="1">
    <source>
        <dbReference type="EMBL" id="KOF72694.1"/>
    </source>
</evidence>
<proteinExistence type="predicted"/>
<name>A0A0L8G794_OCTBM</name>
<accession>A0A0L8G794</accession>
<dbReference type="AlphaFoldDB" id="A0A0L8G794"/>
<sequence length="68" mass="7992">MPVRLLLTPKTRGEGIIVITSYFLYCYKSELYKLYIYKYTIEDFLFVVNPRTAEHFAQHVNNSVSSLP</sequence>
<reference evidence="1" key="1">
    <citation type="submission" date="2015-07" db="EMBL/GenBank/DDBJ databases">
        <title>MeaNS - Measles Nucleotide Surveillance Program.</title>
        <authorList>
            <person name="Tran T."/>
            <person name="Druce J."/>
        </authorList>
    </citation>
    <scope>NUCLEOTIDE SEQUENCE</scope>
    <source>
        <strain evidence="1">UCB-OBI-ISO-001</strain>
        <tissue evidence="1">Gonad</tissue>
    </source>
</reference>
<organism evidence="1">
    <name type="scientific">Octopus bimaculoides</name>
    <name type="common">California two-spotted octopus</name>
    <dbReference type="NCBI Taxonomy" id="37653"/>
    <lineage>
        <taxon>Eukaryota</taxon>
        <taxon>Metazoa</taxon>
        <taxon>Spiralia</taxon>
        <taxon>Lophotrochozoa</taxon>
        <taxon>Mollusca</taxon>
        <taxon>Cephalopoda</taxon>
        <taxon>Coleoidea</taxon>
        <taxon>Octopodiformes</taxon>
        <taxon>Octopoda</taxon>
        <taxon>Incirrata</taxon>
        <taxon>Octopodidae</taxon>
        <taxon>Octopus</taxon>
    </lineage>
</organism>
<dbReference type="EMBL" id="KQ423531">
    <property type="protein sequence ID" value="KOF72694.1"/>
    <property type="molecule type" value="Genomic_DNA"/>
</dbReference>